<evidence type="ECO:0000313" key="3">
    <source>
        <dbReference type="Proteomes" id="UP000248790"/>
    </source>
</evidence>
<dbReference type="Proteomes" id="UP000248790">
    <property type="component" value="Unassembled WGS sequence"/>
</dbReference>
<proteinExistence type="predicted"/>
<comment type="caution">
    <text evidence="2">The sequence shown here is derived from an EMBL/GenBank/DDBJ whole genome shotgun (WGS) entry which is preliminary data.</text>
</comment>
<sequence>MANKSVSSSPTTLKLPKAGKSHSAQPEVSPPVKKAKSMRGRPPKLTFEKAAYAHVVLPEHVMQSLDLTHFEMESIPNAPVPAITAVDGSSSDNIQRTELAAKLNEIKIVPAAYAYYWQLVFSASFYRLRNKATQDNPSAESSDPGRSFSVRQVAQAAGLEYHNLKNLFTGRGTLRHLHDYQLFLYSQGIEFAQLQFNAQLIDKAYFYLICLRQPDISKEIVTQLFF</sequence>
<organism evidence="2 3">
    <name type="scientific">Larkinella arboricola</name>
    <dbReference type="NCBI Taxonomy" id="643671"/>
    <lineage>
        <taxon>Bacteria</taxon>
        <taxon>Pseudomonadati</taxon>
        <taxon>Bacteroidota</taxon>
        <taxon>Cytophagia</taxon>
        <taxon>Cytophagales</taxon>
        <taxon>Spirosomataceae</taxon>
        <taxon>Larkinella</taxon>
    </lineage>
</organism>
<evidence type="ECO:0000313" key="2">
    <source>
        <dbReference type="EMBL" id="RAJ93009.1"/>
    </source>
</evidence>
<protein>
    <submittedName>
        <fullName evidence="2">Uncharacterized protein</fullName>
    </submittedName>
</protein>
<gene>
    <name evidence="2" type="ORF">LX87_04521</name>
</gene>
<feature type="region of interest" description="Disordered" evidence="1">
    <location>
        <begin position="1"/>
        <end position="40"/>
    </location>
</feature>
<dbReference type="OrthoDB" id="948302at2"/>
<dbReference type="AlphaFoldDB" id="A0A327WM44"/>
<keyword evidence="3" id="KW-1185">Reference proteome</keyword>
<accession>A0A327WM44</accession>
<dbReference type="EMBL" id="QLMC01000006">
    <property type="protein sequence ID" value="RAJ93009.1"/>
    <property type="molecule type" value="Genomic_DNA"/>
</dbReference>
<evidence type="ECO:0000256" key="1">
    <source>
        <dbReference type="SAM" id="MobiDB-lite"/>
    </source>
</evidence>
<reference evidence="2 3" key="1">
    <citation type="submission" date="2018-06" db="EMBL/GenBank/DDBJ databases">
        <title>Genomic Encyclopedia of Archaeal and Bacterial Type Strains, Phase II (KMG-II): from individual species to whole genera.</title>
        <authorList>
            <person name="Goeker M."/>
        </authorList>
    </citation>
    <scope>NUCLEOTIDE SEQUENCE [LARGE SCALE GENOMIC DNA]</scope>
    <source>
        <strain evidence="2 3">DSM 21851</strain>
    </source>
</reference>
<name>A0A327WM44_LARAB</name>
<feature type="compositionally biased region" description="Polar residues" evidence="1">
    <location>
        <begin position="1"/>
        <end position="12"/>
    </location>
</feature>
<dbReference type="RefSeq" id="WP_146624535.1">
    <property type="nucleotide sequence ID" value="NZ_QLMC01000006.1"/>
</dbReference>